<dbReference type="Proteomes" id="UP000001258">
    <property type="component" value="Chromosome"/>
</dbReference>
<dbReference type="AlphaFoldDB" id="Q9K8V1"/>
<accession>Q9K8V1</accession>
<reference evidence="1 2" key="1">
    <citation type="journal article" date="2000" name="Nucleic Acids Res.">
        <title>Complete genome sequence of the alkaliphilic bacterium Bacillus halodurans and genomic sequence comparison with Bacillus subtilis.</title>
        <authorList>
            <person name="Takami H."/>
            <person name="Nakasone K."/>
            <person name="Takaki Y."/>
            <person name="Maeno G."/>
            <person name="Sasaki R."/>
            <person name="Masui N."/>
            <person name="Fuji F."/>
            <person name="Hirama C."/>
            <person name="Nakamura Y."/>
            <person name="Ogasawara N."/>
            <person name="Kuhara S."/>
            <person name="Horikoshi K."/>
        </authorList>
    </citation>
    <scope>NUCLEOTIDE SEQUENCE [LARGE SCALE GENOMIC DNA]</scope>
    <source>
        <strain evidence="2">ATCC BAA-125 / DSM 18197 / FERM 7344 / JCM 9153 / C-125</strain>
    </source>
</reference>
<dbReference type="KEGG" id="bha:BH2901"/>
<organism evidence="1 2">
    <name type="scientific">Halalkalibacterium halodurans (strain ATCC BAA-125 / DSM 18197 / FERM 7344 / JCM 9153 / C-125)</name>
    <name type="common">Bacillus halodurans</name>
    <dbReference type="NCBI Taxonomy" id="272558"/>
    <lineage>
        <taxon>Bacteria</taxon>
        <taxon>Bacillati</taxon>
        <taxon>Bacillota</taxon>
        <taxon>Bacilli</taxon>
        <taxon>Bacillales</taxon>
        <taxon>Bacillaceae</taxon>
        <taxon>Halalkalibacterium (ex Joshi et al. 2022)</taxon>
    </lineage>
</organism>
<gene>
    <name evidence="1" type="ordered locus">BH2901</name>
</gene>
<keyword evidence="2" id="KW-1185">Reference proteome</keyword>
<evidence type="ECO:0000313" key="2">
    <source>
        <dbReference type="Proteomes" id="UP000001258"/>
    </source>
</evidence>
<dbReference type="EMBL" id="BA000004">
    <property type="protein sequence ID" value="BAB06620.1"/>
    <property type="molecule type" value="Genomic_DNA"/>
</dbReference>
<dbReference type="PIR" id="E84012">
    <property type="entry name" value="E84012"/>
</dbReference>
<evidence type="ECO:0000313" key="1">
    <source>
        <dbReference type="EMBL" id="BAB06620.1"/>
    </source>
</evidence>
<dbReference type="STRING" id="272558.gene:10728811"/>
<sequence length="104" mass="12417">MVSALFFHSKEMALLLKGINGETLYKAQIIKVLKSDHHSFHSVVAMDLSGRLYRVMNEHRRERELNMKTSALIVCHFRRLENKTKIYKNTVEFIFIQFYNQKQR</sequence>
<protein>
    <submittedName>
        <fullName evidence="1">BH2901 protein</fullName>
    </submittedName>
</protein>
<name>Q9K8V1_HALH5</name>
<proteinExistence type="predicted"/>
<dbReference type="HOGENOM" id="CLU_2244528_0_0_9"/>